<dbReference type="SUPFAM" id="SSF55424">
    <property type="entry name" value="FAD/NAD-linked reductases, dimerisation (C-terminal) domain"/>
    <property type="match status" value="1"/>
</dbReference>
<dbReference type="PANTHER" id="PTHR43557">
    <property type="entry name" value="APOPTOSIS-INDUCING FACTOR 1"/>
    <property type="match status" value="1"/>
</dbReference>
<protein>
    <submittedName>
        <fullName evidence="7">NAD(P)/FAD-dependent oxidoreductase</fullName>
    </submittedName>
</protein>
<dbReference type="RefSeq" id="WP_344228522.1">
    <property type="nucleotide sequence ID" value="NZ_BAAALH010000002.1"/>
</dbReference>
<comment type="caution">
    <text evidence="7">The sequence shown here is derived from an EMBL/GenBank/DDBJ whole genome shotgun (WGS) entry which is preliminary data.</text>
</comment>
<dbReference type="InterPro" id="IPR036188">
    <property type="entry name" value="FAD/NAD-bd_sf"/>
</dbReference>
<evidence type="ECO:0000259" key="6">
    <source>
        <dbReference type="Pfam" id="PF14759"/>
    </source>
</evidence>
<evidence type="ECO:0000256" key="2">
    <source>
        <dbReference type="ARBA" id="ARBA00022630"/>
    </source>
</evidence>
<dbReference type="InterPro" id="IPR016156">
    <property type="entry name" value="FAD/NAD-linked_Rdtase_dimer_sf"/>
</dbReference>
<keyword evidence="2" id="KW-0285">Flavoprotein</keyword>
<evidence type="ECO:0000313" key="7">
    <source>
        <dbReference type="EMBL" id="MFC4429365.1"/>
    </source>
</evidence>
<proteinExistence type="predicted"/>
<evidence type="ECO:0000256" key="1">
    <source>
        <dbReference type="ARBA" id="ARBA00001974"/>
    </source>
</evidence>
<name>A0ABV8XYJ2_9MICC</name>
<dbReference type="InterPro" id="IPR050446">
    <property type="entry name" value="FAD-oxidoreductase/Apoptosis"/>
</dbReference>
<dbReference type="Pfam" id="PF07992">
    <property type="entry name" value="Pyr_redox_2"/>
    <property type="match status" value="1"/>
</dbReference>
<dbReference type="InterPro" id="IPR023753">
    <property type="entry name" value="FAD/NAD-binding_dom"/>
</dbReference>
<keyword evidence="3" id="KW-0274">FAD</keyword>
<dbReference type="InterPro" id="IPR028202">
    <property type="entry name" value="Reductase_C"/>
</dbReference>
<comment type="cofactor">
    <cofactor evidence="1">
        <name>FAD</name>
        <dbReference type="ChEBI" id="CHEBI:57692"/>
    </cofactor>
</comment>
<sequence length="441" mass="46268">MSELQNQSQNRASAADRGGRGVVIIGGGQAGLQAAASLRSEGFDGKVTIVAEEPGLPYQRPPLSKDYLKARPADGADGASASPLPLRGEAFFAEQQIDLRTGTAAVAVDRSAQAVSLADGAVLDYDSLVFATGARNRELPTPGIDLPGIHGLRTLEDAEQLGRALDTARNVVVVGAGFIGLEFATAALARGCQVTVLEFAPRPMGRALTPLLGDWFAGAHRALGIDLRLNEGIASFEAGDDGRVGFAVSTTGDRYPADLVVAGVGVQPNDQLATEAGLETANGIVVDAHLRTADPDIYAIGDCAAFPCVHAGGPFRLESVQNATDHARHVARVILGAEDAYAELPWFWSTQGPFRLQMANIVRAGDETVVVGDPDPAHPKFSVFCFRDGILAAVESVNMPSDHLSARKVLAAGMQITREEVLTEGFSLRAAYKERAQPAAV</sequence>
<dbReference type="PANTHER" id="PTHR43557:SF2">
    <property type="entry name" value="RIESKE DOMAIN-CONTAINING PROTEIN-RELATED"/>
    <property type="match status" value="1"/>
</dbReference>
<accession>A0ABV8XYJ2</accession>
<dbReference type="PRINTS" id="PR00411">
    <property type="entry name" value="PNDRDTASEI"/>
</dbReference>
<organism evidence="7 8">
    <name type="scientific">Citricoccus alkalitolerans</name>
    <dbReference type="NCBI Taxonomy" id="246603"/>
    <lineage>
        <taxon>Bacteria</taxon>
        <taxon>Bacillati</taxon>
        <taxon>Actinomycetota</taxon>
        <taxon>Actinomycetes</taxon>
        <taxon>Micrococcales</taxon>
        <taxon>Micrococcaceae</taxon>
        <taxon>Citricoccus</taxon>
    </lineage>
</organism>
<feature type="domain" description="Reductase C-terminal" evidence="6">
    <location>
        <begin position="346"/>
        <end position="431"/>
    </location>
</feature>
<evidence type="ECO:0000256" key="3">
    <source>
        <dbReference type="ARBA" id="ARBA00022827"/>
    </source>
</evidence>
<keyword evidence="4" id="KW-0560">Oxidoreductase</keyword>
<dbReference type="SUPFAM" id="SSF51905">
    <property type="entry name" value="FAD/NAD(P)-binding domain"/>
    <property type="match status" value="2"/>
</dbReference>
<keyword evidence="8" id="KW-1185">Reference proteome</keyword>
<dbReference type="EMBL" id="JBHSEN010000001">
    <property type="protein sequence ID" value="MFC4429365.1"/>
    <property type="molecule type" value="Genomic_DNA"/>
</dbReference>
<evidence type="ECO:0000256" key="4">
    <source>
        <dbReference type="ARBA" id="ARBA00023002"/>
    </source>
</evidence>
<dbReference type="PRINTS" id="PR00368">
    <property type="entry name" value="FADPNR"/>
</dbReference>
<reference evidence="8" key="1">
    <citation type="journal article" date="2019" name="Int. J. Syst. Evol. Microbiol.">
        <title>The Global Catalogue of Microorganisms (GCM) 10K type strain sequencing project: providing services to taxonomists for standard genome sequencing and annotation.</title>
        <authorList>
            <consortium name="The Broad Institute Genomics Platform"/>
            <consortium name="The Broad Institute Genome Sequencing Center for Infectious Disease"/>
            <person name="Wu L."/>
            <person name="Ma J."/>
        </authorList>
    </citation>
    <scope>NUCLEOTIDE SEQUENCE [LARGE SCALE GENOMIC DNA]</scope>
    <source>
        <strain evidence="8">CGMCC 1.12125</strain>
    </source>
</reference>
<dbReference type="Gene3D" id="3.50.50.60">
    <property type="entry name" value="FAD/NAD(P)-binding domain"/>
    <property type="match status" value="2"/>
</dbReference>
<evidence type="ECO:0000259" key="5">
    <source>
        <dbReference type="Pfam" id="PF07992"/>
    </source>
</evidence>
<dbReference type="Pfam" id="PF14759">
    <property type="entry name" value="Reductase_C"/>
    <property type="match status" value="1"/>
</dbReference>
<evidence type="ECO:0000313" key="8">
    <source>
        <dbReference type="Proteomes" id="UP001595965"/>
    </source>
</evidence>
<dbReference type="Gene3D" id="3.30.390.30">
    <property type="match status" value="1"/>
</dbReference>
<feature type="domain" description="FAD/NAD(P)-binding" evidence="5">
    <location>
        <begin position="22"/>
        <end position="327"/>
    </location>
</feature>
<dbReference type="Proteomes" id="UP001595965">
    <property type="component" value="Unassembled WGS sequence"/>
</dbReference>
<gene>
    <name evidence="7" type="ORF">ACFO0K_06705</name>
</gene>